<protein>
    <submittedName>
        <fullName evidence="3">Vitamin B12-dependent methionine synthase family protein</fullName>
    </submittedName>
</protein>
<reference evidence="3" key="2">
    <citation type="submission" date="2021-04" db="EMBL/GenBank/DDBJ databases">
        <authorList>
            <person name="Podell S."/>
        </authorList>
    </citation>
    <scope>NUCLEOTIDE SEQUENCE</scope>
    <source>
        <strain evidence="3">Hildebrandi</strain>
    </source>
</reference>
<dbReference type="Proteomes" id="UP000693970">
    <property type="component" value="Unassembled WGS sequence"/>
</dbReference>
<organism evidence="3 4">
    <name type="scientific">Nitzschia inconspicua</name>
    <dbReference type="NCBI Taxonomy" id="303405"/>
    <lineage>
        <taxon>Eukaryota</taxon>
        <taxon>Sar</taxon>
        <taxon>Stramenopiles</taxon>
        <taxon>Ochrophyta</taxon>
        <taxon>Bacillariophyta</taxon>
        <taxon>Bacillariophyceae</taxon>
        <taxon>Bacillariophycidae</taxon>
        <taxon>Bacillariales</taxon>
        <taxon>Bacillariaceae</taxon>
        <taxon>Nitzschia</taxon>
    </lineage>
</organism>
<evidence type="ECO:0000259" key="2">
    <source>
        <dbReference type="PROSITE" id="PS50970"/>
    </source>
</evidence>
<gene>
    <name evidence="3" type="ORF">IV203_000240</name>
</gene>
<dbReference type="EMBL" id="JAGRRH010000015">
    <property type="protein sequence ID" value="KAG7355554.1"/>
    <property type="molecule type" value="Genomic_DNA"/>
</dbReference>
<feature type="binding site" evidence="1">
    <location>
        <position position="262"/>
    </location>
    <ligand>
        <name>Zn(2+)</name>
        <dbReference type="ChEBI" id="CHEBI:29105"/>
    </ligand>
</feature>
<feature type="binding site" evidence="1">
    <location>
        <position position="347"/>
    </location>
    <ligand>
        <name>Zn(2+)</name>
        <dbReference type="ChEBI" id="CHEBI:29105"/>
    </ligand>
</feature>
<proteinExistence type="predicted"/>
<dbReference type="InterPro" id="IPR003726">
    <property type="entry name" value="HCY_dom"/>
</dbReference>
<dbReference type="GO" id="GO:0046872">
    <property type="term" value="F:metal ion binding"/>
    <property type="evidence" value="ECO:0007669"/>
    <property type="project" value="UniProtKB-KW"/>
</dbReference>
<dbReference type="GO" id="GO:0008168">
    <property type="term" value="F:methyltransferase activity"/>
    <property type="evidence" value="ECO:0007669"/>
    <property type="project" value="UniProtKB-UniRule"/>
</dbReference>
<evidence type="ECO:0000313" key="3">
    <source>
        <dbReference type="EMBL" id="KAG7355554.1"/>
    </source>
</evidence>
<comment type="caution">
    <text evidence="3">The sequence shown here is derived from an EMBL/GenBank/DDBJ whole genome shotgun (WGS) entry which is preliminary data.</text>
</comment>
<dbReference type="Pfam" id="PF02574">
    <property type="entry name" value="S-methyl_trans"/>
    <property type="match status" value="1"/>
</dbReference>
<keyword evidence="1" id="KW-0862">Zinc</keyword>
<keyword evidence="1" id="KW-0489">Methyltransferase</keyword>
<accession>A0A9K3L568</accession>
<keyword evidence="1" id="KW-0808">Transferase</keyword>
<sequence>MEDTEKSTFGGRDDMCYYTLRQTLTNLRKMNNRQRRVALLLDGGTGEELFRRNVPDDRKIWSATALVHPEYHDILEQVHVSFLQSGSNFITTNSYGVVPGVGFNEQEIECYTNQAGVIARQAVTKFMSSTRSDNNFNDRGMQQQQVFVLGSLGPLVESYRPDLILPHPEGSKVYRQMCQSLAPHVDAFLGETMSSVAESLQVLDAVASLGPQEQRPLFISYTLDSKGNFRDGKELPIGIREMLDHWKSKYRQAEVSAVLFNCCLPEAITMALQRIRSDKDLVSLLNESGILLGAYANRLTHIDAGWSLQESESPQSLREDLDEEQYWEDFVSRWINEHGVQLIGGCCGIRPSHIAHIRNKLRDSELHESELS</sequence>
<dbReference type="PANTHER" id="PTHR11103">
    <property type="entry name" value="SLR1189 PROTEIN"/>
    <property type="match status" value="1"/>
</dbReference>
<dbReference type="PANTHER" id="PTHR11103:SF18">
    <property type="entry name" value="SLR1189 PROTEIN"/>
    <property type="match status" value="1"/>
</dbReference>
<dbReference type="OrthoDB" id="261426at2759"/>
<keyword evidence="1" id="KW-0479">Metal-binding</keyword>
<feature type="domain" description="Hcy-binding" evidence="2">
    <location>
        <begin position="27"/>
        <end position="361"/>
    </location>
</feature>
<evidence type="ECO:0000313" key="4">
    <source>
        <dbReference type="Proteomes" id="UP000693970"/>
    </source>
</evidence>
<name>A0A9K3L568_9STRA</name>
<feature type="binding site" evidence="1">
    <location>
        <position position="346"/>
    </location>
    <ligand>
        <name>Zn(2+)</name>
        <dbReference type="ChEBI" id="CHEBI:29105"/>
    </ligand>
</feature>
<dbReference type="GO" id="GO:0032259">
    <property type="term" value="P:methylation"/>
    <property type="evidence" value="ECO:0007669"/>
    <property type="project" value="UniProtKB-KW"/>
</dbReference>
<reference evidence="3" key="1">
    <citation type="journal article" date="2021" name="Sci. Rep.">
        <title>Diploid genomic architecture of Nitzschia inconspicua, an elite biomass production diatom.</title>
        <authorList>
            <person name="Oliver A."/>
            <person name="Podell S."/>
            <person name="Pinowska A."/>
            <person name="Traller J.C."/>
            <person name="Smith S.R."/>
            <person name="McClure R."/>
            <person name="Beliaev A."/>
            <person name="Bohutskyi P."/>
            <person name="Hill E.A."/>
            <person name="Rabines A."/>
            <person name="Zheng H."/>
            <person name="Allen L.Z."/>
            <person name="Kuo A."/>
            <person name="Grigoriev I.V."/>
            <person name="Allen A.E."/>
            <person name="Hazlebeck D."/>
            <person name="Allen E.E."/>
        </authorList>
    </citation>
    <scope>NUCLEOTIDE SEQUENCE</scope>
    <source>
        <strain evidence="3">Hildebrandi</strain>
    </source>
</reference>
<evidence type="ECO:0000256" key="1">
    <source>
        <dbReference type="PROSITE-ProRule" id="PRU00333"/>
    </source>
</evidence>
<dbReference type="PROSITE" id="PS50970">
    <property type="entry name" value="HCY"/>
    <property type="match status" value="1"/>
</dbReference>
<dbReference type="AlphaFoldDB" id="A0A9K3L568"/>
<keyword evidence="4" id="KW-1185">Reference proteome</keyword>
<comment type="cofactor">
    <cofactor evidence="1">
        <name>Zn(2+)</name>
        <dbReference type="ChEBI" id="CHEBI:29105"/>
    </cofactor>
</comment>